<feature type="compositionally biased region" description="Polar residues" evidence="1">
    <location>
        <begin position="243"/>
        <end position="256"/>
    </location>
</feature>
<comment type="caution">
    <text evidence="4">The sequence shown here is derived from an EMBL/GenBank/DDBJ whole genome shotgun (WGS) entry which is preliminary data.</text>
</comment>
<name>A0A0L0VE70_9BASI</name>
<dbReference type="Proteomes" id="UP000054564">
    <property type="component" value="Unassembled WGS sequence"/>
</dbReference>
<feature type="compositionally biased region" description="Polar residues" evidence="1">
    <location>
        <begin position="631"/>
        <end position="657"/>
    </location>
</feature>
<dbReference type="GO" id="GO:0005737">
    <property type="term" value="C:cytoplasm"/>
    <property type="evidence" value="ECO:0007669"/>
    <property type="project" value="TreeGrafter"/>
</dbReference>
<dbReference type="GO" id="GO:0031930">
    <property type="term" value="P:mitochondria-nucleus signaling pathway"/>
    <property type="evidence" value="ECO:0007669"/>
    <property type="project" value="TreeGrafter"/>
</dbReference>
<feature type="compositionally biased region" description="Polar residues" evidence="1">
    <location>
        <begin position="876"/>
        <end position="886"/>
    </location>
</feature>
<feature type="compositionally biased region" description="Polar residues" evidence="1">
    <location>
        <begin position="341"/>
        <end position="351"/>
    </location>
</feature>
<feature type="compositionally biased region" description="Polar residues" evidence="1">
    <location>
        <begin position="713"/>
        <end position="743"/>
    </location>
</feature>
<feature type="region of interest" description="Disordered" evidence="1">
    <location>
        <begin position="625"/>
        <end position="657"/>
    </location>
</feature>
<dbReference type="InterPro" id="IPR021711">
    <property type="entry name" value="DUF3295"/>
</dbReference>
<feature type="compositionally biased region" description="Low complexity" evidence="1">
    <location>
        <begin position="113"/>
        <end position="127"/>
    </location>
</feature>
<feature type="region of interest" description="Disordered" evidence="1">
    <location>
        <begin position="141"/>
        <end position="305"/>
    </location>
</feature>
<dbReference type="STRING" id="1165861.A0A0L0VE70"/>
<feature type="region of interest" description="Disordered" evidence="1">
    <location>
        <begin position="876"/>
        <end position="961"/>
    </location>
</feature>
<feature type="compositionally biased region" description="Low complexity" evidence="1">
    <location>
        <begin position="907"/>
        <end position="927"/>
    </location>
</feature>
<evidence type="ECO:0000259" key="3">
    <source>
        <dbReference type="Pfam" id="PF11702"/>
    </source>
</evidence>
<dbReference type="InterPro" id="IPR053043">
    <property type="entry name" value="Ras-cAMP_regulatory"/>
</dbReference>
<dbReference type="PANTHER" id="PTHR28014:SF1">
    <property type="entry name" value="NEGATIVE REGULATOR OF RAS-CAMP PATHWAY"/>
    <property type="match status" value="1"/>
</dbReference>
<reference evidence="5" key="1">
    <citation type="submission" date="2014-03" db="EMBL/GenBank/DDBJ databases">
        <title>The Genome Sequence of Puccinia striiformis f. sp. tritici PST-78.</title>
        <authorList>
            <consortium name="The Broad Institute Genome Sequencing Platform"/>
            <person name="Cuomo C."/>
            <person name="Hulbert S."/>
            <person name="Chen X."/>
            <person name="Walker B."/>
            <person name="Young S.K."/>
            <person name="Zeng Q."/>
            <person name="Gargeya S."/>
            <person name="Fitzgerald M."/>
            <person name="Haas B."/>
            <person name="Abouelleil A."/>
            <person name="Alvarado L."/>
            <person name="Arachchi H.M."/>
            <person name="Berlin A.M."/>
            <person name="Chapman S.B."/>
            <person name="Goldberg J."/>
            <person name="Griggs A."/>
            <person name="Gujja S."/>
            <person name="Hansen M."/>
            <person name="Howarth C."/>
            <person name="Imamovic A."/>
            <person name="Larimer J."/>
            <person name="McCowan C."/>
            <person name="Montmayeur A."/>
            <person name="Murphy C."/>
            <person name="Neiman D."/>
            <person name="Pearson M."/>
            <person name="Priest M."/>
            <person name="Roberts A."/>
            <person name="Saif S."/>
            <person name="Shea T."/>
            <person name="Sisk P."/>
            <person name="Sykes S."/>
            <person name="Wortman J."/>
            <person name="Nusbaum C."/>
            <person name="Birren B."/>
        </authorList>
    </citation>
    <scope>NUCLEOTIDE SEQUENCE [LARGE SCALE GENOMIC DNA]</scope>
    <source>
        <strain evidence="5">race PST-78</strain>
    </source>
</reference>
<accession>A0A0L0VE70</accession>
<evidence type="ECO:0000313" key="5">
    <source>
        <dbReference type="Proteomes" id="UP000054564"/>
    </source>
</evidence>
<feature type="compositionally biased region" description="Acidic residues" evidence="1">
    <location>
        <begin position="490"/>
        <end position="518"/>
    </location>
</feature>
<feature type="region of interest" description="Disordered" evidence="1">
    <location>
        <begin position="687"/>
        <end position="791"/>
    </location>
</feature>
<feature type="region of interest" description="Disordered" evidence="1">
    <location>
        <begin position="391"/>
        <end position="411"/>
    </location>
</feature>
<protein>
    <submittedName>
        <fullName evidence="4">Uncharacterized protein</fullName>
    </submittedName>
</protein>
<feature type="compositionally biased region" description="Low complexity" evidence="1">
    <location>
        <begin position="690"/>
        <end position="701"/>
    </location>
</feature>
<feature type="compositionally biased region" description="Basic residues" evidence="1">
    <location>
        <begin position="204"/>
        <end position="220"/>
    </location>
</feature>
<sequence>MALKTVRLKLNQEQDSLGRLWQAFSKCKPVFEDGHRLENLSWRLWQRELKKDQEPAAVASQLVVLINSIILQQQQLSYQCKTTTPRNEDILNDQQLRAPPRIISIAPTPPSASPAITAPTSPTSHPSALLLLQSDHHHHHLLLSPYPQPPPSDSSDSNKQLDYFHQPSRPSITSSPSTTSTTTSPSIQAAKPETTKRNLSSTTLHRRATSTIGFKHKRRPLSNARVHPTTSRSVSPRLGQTREPASSQQEQSPWLRSSSSLSSSEPLEDFSKPTDLTQTTTTKSDSHWESNQEPNPSTTGYNSSASLPSLVSPIIPVTPNNSHVSAPFHLAEGIIPDSLASSHTTTCSSNFMPDPPPPTPSQNGAPLPTTMSVGLQKNKNKMTALLPSILPAISPTPTTTTTTTTTNNNGGGKKKAKFFIKEYEADDDKILSPTSFPTQPVALAQLPRFTQPAIQPLTQCTPTVVAQSMKTKEVVQLPSSSSRAAVKQEDELEEEDEEFDGSDSDEWGSEYSEEEEEAEKATTKKVTSTVAIAERAKLIELEKKRKQEEYHRQLFAKKFFVQRNRSHDSSEINPPPPIRRAGLSMLFHPELNHLQHHPTSTTTTTPSARGGEGLMGFIRNQSAVELRRRQGSTSSKPTTNEYDSQHHPQPQRMSTMVGSIPRPCSLIKSKSTVAVPVLAGQDPPVMVQRSPSSLSGHSSLLVCNNDPRKNNTRRNSAAPTIGANTKIDSNTTTSKTMTPNHKSTVAPARNSLPPQTQHQRHPSRLAGKPTNVEYSDDSSSSESSESFQEEVIRTKTKKNLIKQQAAGDEVEPTPMARNVSSRAITSEPIIAPPLSPRTTRRNMLANEMTESVRRNLLWERQMRDKALGIVTVLPNNLAPSGSNLNPHTGDEDTKRVGAGTSKTNIDNTNQNNPQLGNNPNPNLNPTNPVNPPQGTSRHHVGPGSNNKEYRNFSKGFHRTGW</sequence>
<evidence type="ECO:0000256" key="1">
    <source>
        <dbReference type="SAM" id="MobiDB-lite"/>
    </source>
</evidence>
<feature type="compositionally biased region" description="Polar residues" evidence="1">
    <location>
        <begin position="361"/>
        <end position="372"/>
    </location>
</feature>
<evidence type="ECO:0000313" key="4">
    <source>
        <dbReference type="EMBL" id="KNE97573.1"/>
    </source>
</evidence>
<feature type="compositionally biased region" description="Low complexity" evidence="1">
    <location>
        <begin position="395"/>
        <end position="408"/>
    </location>
</feature>
<feature type="region of interest" description="Disordered" evidence="1">
    <location>
        <begin position="341"/>
        <end position="372"/>
    </location>
</feature>
<feature type="compositionally biased region" description="Low complexity" evidence="1">
    <location>
        <begin position="167"/>
        <end position="186"/>
    </location>
</feature>
<dbReference type="OrthoDB" id="2507811at2759"/>
<evidence type="ECO:0000259" key="2">
    <source>
        <dbReference type="Pfam" id="PF08550"/>
    </source>
</evidence>
<feature type="region of interest" description="Disordered" evidence="1">
    <location>
        <begin position="103"/>
        <end position="127"/>
    </location>
</feature>
<dbReference type="GO" id="GO:0006808">
    <property type="term" value="P:regulation of nitrogen utilization"/>
    <property type="evidence" value="ECO:0007669"/>
    <property type="project" value="TreeGrafter"/>
</dbReference>
<gene>
    <name evidence="4" type="ORF">PSTG_09123</name>
</gene>
<dbReference type="Pfam" id="PF11702">
    <property type="entry name" value="DUF3295"/>
    <property type="match status" value="1"/>
</dbReference>
<dbReference type="PANTHER" id="PTHR28014">
    <property type="entry name" value="NEGATIVE REGULATOR OF RAS-CAMP PATHWAY"/>
    <property type="match status" value="1"/>
</dbReference>
<proteinExistence type="predicted"/>
<dbReference type="AlphaFoldDB" id="A0A0L0VE70"/>
<dbReference type="GO" id="GO:0000122">
    <property type="term" value="P:negative regulation of transcription by RNA polymerase II"/>
    <property type="evidence" value="ECO:0007669"/>
    <property type="project" value="TreeGrafter"/>
</dbReference>
<organism evidence="4 5">
    <name type="scientific">Puccinia striiformis f. sp. tritici PST-78</name>
    <dbReference type="NCBI Taxonomy" id="1165861"/>
    <lineage>
        <taxon>Eukaryota</taxon>
        <taxon>Fungi</taxon>
        <taxon>Dikarya</taxon>
        <taxon>Basidiomycota</taxon>
        <taxon>Pucciniomycotina</taxon>
        <taxon>Pucciniomycetes</taxon>
        <taxon>Pucciniales</taxon>
        <taxon>Pucciniaceae</taxon>
        <taxon>Puccinia</taxon>
    </lineage>
</organism>
<feature type="region of interest" description="Disordered" evidence="1">
    <location>
        <begin position="475"/>
        <end position="525"/>
    </location>
</feature>
<feature type="compositionally biased region" description="Low complexity" evidence="1">
    <location>
        <begin position="597"/>
        <end position="607"/>
    </location>
</feature>
<keyword evidence="5" id="KW-1185">Reference proteome</keyword>
<feature type="domain" description="Nitrogen regulatory protein areA GATA-like" evidence="2">
    <location>
        <begin position="20"/>
        <end position="47"/>
    </location>
</feature>
<feature type="region of interest" description="Disordered" evidence="1">
    <location>
        <begin position="595"/>
        <end position="614"/>
    </location>
</feature>
<dbReference type="EMBL" id="AJIL01000066">
    <property type="protein sequence ID" value="KNE97573.1"/>
    <property type="molecule type" value="Genomic_DNA"/>
</dbReference>
<dbReference type="InterPro" id="IPR013860">
    <property type="entry name" value="AreA_GATA"/>
</dbReference>
<feature type="compositionally biased region" description="Low complexity" evidence="1">
    <location>
        <begin position="777"/>
        <end position="786"/>
    </location>
</feature>
<feature type="compositionally biased region" description="Polar residues" evidence="1">
    <location>
        <begin position="291"/>
        <end position="305"/>
    </location>
</feature>
<dbReference type="Pfam" id="PF08550">
    <property type="entry name" value="GATA_AreA"/>
    <property type="match status" value="1"/>
</dbReference>
<feature type="domain" description="DUF3295" evidence="3">
    <location>
        <begin position="811"/>
        <end position="864"/>
    </location>
</feature>